<dbReference type="SUPFAM" id="SSF111364">
    <property type="entry name" value="Tsx-like channel"/>
    <property type="match status" value="1"/>
</dbReference>
<protein>
    <submittedName>
        <fullName evidence="2">Nucleoside-specific channel-forming protein</fullName>
    </submittedName>
</protein>
<reference evidence="2 3" key="1">
    <citation type="submission" date="2017-02" db="EMBL/GenBank/DDBJ databases">
        <authorList>
            <person name="Peterson S.W."/>
        </authorList>
    </citation>
    <scope>NUCLEOTIDE SEQUENCE [LARGE SCALE GENOMIC DNA]</scope>
    <source>
        <strain evidence="2 3">ATCC 700028</strain>
    </source>
</reference>
<keyword evidence="3" id="KW-1185">Reference proteome</keyword>
<dbReference type="Gene3D" id="2.40.230.20">
    <property type="entry name" value="Nucleoside-specific channel-forming protein, Tsx-like"/>
    <property type="match status" value="1"/>
</dbReference>
<dbReference type="OrthoDB" id="104801at2"/>
<dbReference type="Proteomes" id="UP000191153">
    <property type="component" value="Unassembled WGS sequence"/>
</dbReference>
<dbReference type="AlphaFoldDB" id="A0A1T4PFH7"/>
<dbReference type="InterPro" id="IPR036777">
    <property type="entry name" value="Channel_Tsx-like_sf"/>
</dbReference>
<gene>
    <name evidence="2" type="ORF">SAMN02745174_01891</name>
</gene>
<comment type="similarity">
    <text evidence="1">Belongs to the nucleoside-specific channel-forming outer membrane porin (Tsx) (TC 1.B.10) family.</text>
</comment>
<dbReference type="GO" id="GO:0009279">
    <property type="term" value="C:cell outer membrane"/>
    <property type="evidence" value="ECO:0007669"/>
    <property type="project" value="InterPro"/>
</dbReference>
<dbReference type="Pfam" id="PF03502">
    <property type="entry name" value="Channel_Tsx"/>
    <property type="match status" value="1"/>
</dbReference>
<evidence type="ECO:0000313" key="3">
    <source>
        <dbReference type="Proteomes" id="UP000191153"/>
    </source>
</evidence>
<evidence type="ECO:0000313" key="2">
    <source>
        <dbReference type="EMBL" id="SJZ90121.1"/>
    </source>
</evidence>
<name>A0A1T4PFH7_9FUSO</name>
<dbReference type="EMBL" id="FUWX01000014">
    <property type="protein sequence ID" value="SJZ90121.1"/>
    <property type="molecule type" value="Genomic_DNA"/>
</dbReference>
<accession>A0A1T4PFH7</accession>
<dbReference type="STRING" id="180163.SAMN02745174_01891"/>
<dbReference type="RefSeq" id="WP_159443612.1">
    <property type="nucleotide sequence ID" value="NZ_FUWX01000014.1"/>
</dbReference>
<dbReference type="InterPro" id="IPR018013">
    <property type="entry name" value="Channel_Tsx-like"/>
</dbReference>
<sequence length="280" mass="32664">MLKKIILGGTIGLSTLSFGEYAPWNFTVLEGSLIKSNGLPNGYGASGKDTIFELQGTTRYDLLDLYWFVDRSNIFKDSDLSDKNKDHEKKNYTYGEFNPRISLDGLLNKNLSIGPVKEWFIAYQFDYDNVRGVEWGKNKGIEKHYIGIGNYLNIPQMKYLKFDYFKTNIYARYIDKNYSRNEKKWDGYLFNMAYGGSFYQFENGMKLGFSGWLDYDFGARHGSSKETHDSLQWQNQLRFYFTKNISVSYTYQINNHFSQVNNYSSNKNSQSVGIHYSIMF</sequence>
<organism evidence="2 3">
    <name type="scientific">Cetobacterium ceti</name>
    <dbReference type="NCBI Taxonomy" id="180163"/>
    <lineage>
        <taxon>Bacteria</taxon>
        <taxon>Fusobacteriati</taxon>
        <taxon>Fusobacteriota</taxon>
        <taxon>Fusobacteriia</taxon>
        <taxon>Fusobacteriales</taxon>
        <taxon>Fusobacteriaceae</taxon>
        <taxon>Cetobacterium</taxon>
    </lineage>
</organism>
<proteinExistence type="inferred from homology"/>
<evidence type="ECO:0000256" key="1">
    <source>
        <dbReference type="ARBA" id="ARBA00008728"/>
    </source>
</evidence>